<evidence type="ECO:0000256" key="3">
    <source>
        <dbReference type="ARBA" id="ARBA00022982"/>
    </source>
</evidence>
<feature type="transmembrane region" description="Helical" evidence="7">
    <location>
        <begin position="158"/>
        <end position="176"/>
    </location>
</feature>
<sequence length="177" mass="18334">MAMRIALLILALATPVVYGAQHVVGGSQGWSQTTDYATWTAAQTFAVGDTLLFTYDSTHQVDEVNQADYNSCSSSNAIKNYNGGSTTITLTTAGPMYFICPTSGHCAQGMKLSITVVAANGTTPSGSPTAPTGTPPSTVAASPPPPPKSGVASISCNMNNLMFGFLLVFVTMFAYMG</sequence>
<dbReference type="RefSeq" id="XP_030962566.1">
    <property type="nucleotide sequence ID" value="XM_031106706.1"/>
</dbReference>
<feature type="domain" description="Phytocyanin" evidence="9">
    <location>
        <begin position="20"/>
        <end position="118"/>
    </location>
</feature>
<dbReference type="InterPro" id="IPR008972">
    <property type="entry name" value="Cupredoxin"/>
</dbReference>
<dbReference type="GO" id="GO:0009055">
    <property type="term" value="F:electron transfer activity"/>
    <property type="evidence" value="ECO:0007669"/>
    <property type="project" value="InterPro"/>
</dbReference>
<evidence type="ECO:0000256" key="7">
    <source>
        <dbReference type="SAM" id="Phobius"/>
    </source>
</evidence>
<dbReference type="GO" id="GO:0046872">
    <property type="term" value="F:metal ion binding"/>
    <property type="evidence" value="ECO:0007669"/>
    <property type="project" value="UniProtKB-KW"/>
</dbReference>
<dbReference type="CDD" id="cd04216">
    <property type="entry name" value="Phytocyanin"/>
    <property type="match status" value="1"/>
</dbReference>
<evidence type="ECO:0000256" key="4">
    <source>
        <dbReference type="ARBA" id="ARBA00023008"/>
    </source>
</evidence>
<dbReference type="Gramene" id="QL04p029975:mrna">
    <property type="protein sequence ID" value="QL04p029975:mrna"/>
    <property type="gene ID" value="QL04p029975"/>
</dbReference>
<evidence type="ECO:0000256" key="2">
    <source>
        <dbReference type="ARBA" id="ARBA00022723"/>
    </source>
</evidence>
<dbReference type="SUPFAM" id="SSF49503">
    <property type="entry name" value="Cupredoxins"/>
    <property type="match status" value="1"/>
</dbReference>
<keyword evidence="7" id="KW-1133">Transmembrane helix</keyword>
<dbReference type="Proteomes" id="UP000594261">
    <property type="component" value="Chromosome 4"/>
</dbReference>
<dbReference type="EMBL" id="LRBV02000004">
    <property type="status" value="NOT_ANNOTATED_CDS"/>
    <property type="molecule type" value="Genomic_DNA"/>
</dbReference>
<evidence type="ECO:0000256" key="5">
    <source>
        <dbReference type="ARBA" id="ARBA00023180"/>
    </source>
</evidence>
<keyword evidence="4" id="KW-0186">Copper</keyword>
<evidence type="ECO:0000313" key="10">
    <source>
        <dbReference type="EnsemblPlants" id="QL04p029975:mrna"/>
    </source>
</evidence>
<dbReference type="KEGG" id="qlo:115983866"/>
<keyword evidence="7" id="KW-0812">Transmembrane</keyword>
<keyword evidence="7" id="KW-0472">Membrane</keyword>
<dbReference type="PROSITE" id="PS51485">
    <property type="entry name" value="PHYTOCYANIN"/>
    <property type="match status" value="1"/>
</dbReference>
<evidence type="ECO:0000256" key="8">
    <source>
        <dbReference type="SAM" id="SignalP"/>
    </source>
</evidence>
<keyword evidence="5" id="KW-0325">Glycoprotein</keyword>
<evidence type="ECO:0000313" key="11">
    <source>
        <dbReference type="Proteomes" id="UP000594261"/>
    </source>
</evidence>
<dbReference type="Gene3D" id="2.60.40.420">
    <property type="entry name" value="Cupredoxins - blue copper proteins"/>
    <property type="match status" value="1"/>
</dbReference>
<dbReference type="GeneID" id="115983866"/>
<dbReference type="OMA" id="DYSACST"/>
<evidence type="ECO:0000256" key="6">
    <source>
        <dbReference type="SAM" id="MobiDB-lite"/>
    </source>
</evidence>
<evidence type="ECO:0000256" key="1">
    <source>
        <dbReference type="ARBA" id="ARBA00022448"/>
    </source>
</evidence>
<dbReference type="InterPro" id="IPR039391">
    <property type="entry name" value="Phytocyanin-like"/>
</dbReference>
<feature type="compositionally biased region" description="Low complexity" evidence="6">
    <location>
        <begin position="123"/>
        <end position="141"/>
    </location>
</feature>
<reference evidence="10" key="2">
    <citation type="submission" date="2021-01" db="UniProtKB">
        <authorList>
            <consortium name="EnsemblPlants"/>
        </authorList>
    </citation>
    <scope>IDENTIFICATION</scope>
</reference>
<feature type="region of interest" description="Disordered" evidence="6">
    <location>
        <begin position="123"/>
        <end position="146"/>
    </location>
</feature>
<dbReference type="GO" id="GO:0005886">
    <property type="term" value="C:plasma membrane"/>
    <property type="evidence" value="ECO:0007669"/>
    <property type="project" value="TreeGrafter"/>
</dbReference>
<protein>
    <recommendedName>
        <fullName evidence="9">Phytocyanin domain-containing protein</fullName>
    </recommendedName>
</protein>
<name>A0A7N2LF12_QUELO</name>
<dbReference type="PANTHER" id="PTHR33021">
    <property type="entry name" value="BLUE COPPER PROTEIN"/>
    <property type="match status" value="1"/>
</dbReference>
<dbReference type="FunCoup" id="A0A7N2LF12">
    <property type="interactions" value="44"/>
</dbReference>
<keyword evidence="11" id="KW-1185">Reference proteome</keyword>
<keyword evidence="1" id="KW-0813">Transport</keyword>
<dbReference type="InterPro" id="IPR003245">
    <property type="entry name" value="Phytocyanin_dom"/>
</dbReference>
<feature type="signal peptide" evidence="8">
    <location>
        <begin position="1"/>
        <end position="19"/>
    </location>
</feature>
<organism evidence="10 11">
    <name type="scientific">Quercus lobata</name>
    <name type="common">Valley oak</name>
    <dbReference type="NCBI Taxonomy" id="97700"/>
    <lineage>
        <taxon>Eukaryota</taxon>
        <taxon>Viridiplantae</taxon>
        <taxon>Streptophyta</taxon>
        <taxon>Embryophyta</taxon>
        <taxon>Tracheophyta</taxon>
        <taxon>Spermatophyta</taxon>
        <taxon>Magnoliopsida</taxon>
        <taxon>eudicotyledons</taxon>
        <taxon>Gunneridae</taxon>
        <taxon>Pentapetalae</taxon>
        <taxon>rosids</taxon>
        <taxon>fabids</taxon>
        <taxon>Fagales</taxon>
        <taxon>Fagaceae</taxon>
        <taxon>Quercus</taxon>
    </lineage>
</organism>
<dbReference type="PANTHER" id="PTHR33021:SF350">
    <property type="entry name" value="UCLACYANIN-2"/>
    <property type="match status" value="1"/>
</dbReference>
<keyword evidence="8" id="KW-0732">Signal</keyword>
<dbReference type="Pfam" id="PF02298">
    <property type="entry name" value="Cu_bind_like"/>
    <property type="match status" value="1"/>
</dbReference>
<dbReference type="AlphaFoldDB" id="A0A7N2LF12"/>
<proteinExistence type="predicted"/>
<dbReference type="InParanoid" id="A0A7N2LF12"/>
<dbReference type="FunFam" id="2.60.40.420:FF:000003">
    <property type="entry name" value="Blue copper"/>
    <property type="match status" value="1"/>
</dbReference>
<keyword evidence="2" id="KW-0479">Metal-binding</keyword>
<gene>
    <name evidence="10" type="primary">LOC115983866</name>
</gene>
<evidence type="ECO:0000259" key="9">
    <source>
        <dbReference type="PROSITE" id="PS51485"/>
    </source>
</evidence>
<keyword evidence="3" id="KW-0249">Electron transport</keyword>
<dbReference type="OrthoDB" id="686200at2759"/>
<reference evidence="10 11" key="1">
    <citation type="journal article" date="2016" name="G3 (Bethesda)">
        <title>First Draft Assembly and Annotation of the Genome of a California Endemic Oak Quercus lobata Nee (Fagaceae).</title>
        <authorList>
            <person name="Sork V.L."/>
            <person name="Fitz-Gibbon S.T."/>
            <person name="Puiu D."/>
            <person name="Crepeau M."/>
            <person name="Gugger P.F."/>
            <person name="Sherman R."/>
            <person name="Stevens K."/>
            <person name="Langley C.H."/>
            <person name="Pellegrini M."/>
            <person name="Salzberg S.L."/>
        </authorList>
    </citation>
    <scope>NUCLEOTIDE SEQUENCE [LARGE SCALE GENOMIC DNA]</scope>
    <source>
        <strain evidence="10 11">cv. SW786</strain>
    </source>
</reference>
<accession>A0A7N2LF12</accession>
<dbReference type="EnsemblPlants" id="QL04p029975:mrna">
    <property type="protein sequence ID" value="QL04p029975:mrna"/>
    <property type="gene ID" value="QL04p029975"/>
</dbReference>
<feature type="chain" id="PRO_5029753657" description="Phytocyanin domain-containing protein" evidence="8">
    <location>
        <begin position="20"/>
        <end position="177"/>
    </location>
</feature>